<dbReference type="PROSITE" id="PS50287">
    <property type="entry name" value="SRCR_2"/>
    <property type="match status" value="1"/>
</dbReference>
<dbReference type="PRINTS" id="PR00258">
    <property type="entry name" value="SPERACTRCPTR"/>
</dbReference>
<dbReference type="InterPro" id="IPR011705">
    <property type="entry name" value="BACK"/>
</dbReference>
<dbReference type="GeneTree" id="ENSGT00940000164412"/>
<evidence type="ECO:0000256" key="1">
    <source>
        <dbReference type="ARBA" id="ARBA00004498"/>
    </source>
</evidence>
<evidence type="ECO:0000313" key="11">
    <source>
        <dbReference type="Ensembl" id="ENSAPEP00000005066.1"/>
    </source>
</evidence>
<keyword evidence="7" id="KW-0325">Glycoprotein</keyword>
<dbReference type="GO" id="GO:0016020">
    <property type="term" value="C:membrane"/>
    <property type="evidence" value="ECO:0007669"/>
    <property type="project" value="InterPro"/>
</dbReference>
<dbReference type="Proteomes" id="UP000265080">
    <property type="component" value="Chromosome 14"/>
</dbReference>
<sequence length="632" mass="72403">MFLTMLKEDNGTCFPYIASFCLSVSASVLHTRLEMDTQRTLCTLLVLLLLYVSGRAYKFDIFKQNLEPQEGDVRLFGSQNISEGRVEVYHDGKWGTVCDDNWDMTEAQVVCRQLNFPGAKSVIIGRDYGQAPGPIWLDDINCKGTEKQLATCVFKNWGETDCSHKEDVGVVCETGSIDTAISSFTHSLDHSISLSDDLGQIFDSGNGCDFRIIVRSPTGNKLHDGTLQMVETTICAHKVILSNFPLFKASVGIDNITVNISLSCQPHFTSFIRYLYTRKMDVSFSSALCVHQMASNFGIKQLKEDIGRLFSKILPDDSTFQKQVSLYKYALDTEDLILEENCVRYLAWNFENFTMSPAWTGISAELLGALLTRSDVVVPDEYFVLQSVERWISEMGNSTSLKTQFDLLSHIRFPMIPAEKLFEVESSSLLYNAHNNLYLENILKAFQFNVLLFGNLTDPKYNKQNDEYQPRIYTAEPWSAVIDLSNTKEQFLQPIRYNNRYQHGYDYRQRYTYGQSSNKFFRTPAHNSLLFKDKIIDWRAYILQSQYDCSNYGLRCESVPMARLVPENRVNLDRNILFRNQLLVMCKGQYVCQVQGFKSYMAPITTNGTQVPSYPCPDDKYTYRFVVRPEYV</sequence>
<evidence type="ECO:0000256" key="8">
    <source>
        <dbReference type="PROSITE-ProRule" id="PRU00196"/>
    </source>
</evidence>
<evidence type="ECO:0000256" key="3">
    <source>
        <dbReference type="ARBA" id="ARBA00022530"/>
    </source>
</evidence>
<name>A0A3P8RY91_AMPPE</name>
<keyword evidence="12" id="KW-1185">Reference proteome</keyword>
<keyword evidence="5" id="KW-0130">Cell adhesion</keyword>
<dbReference type="CDD" id="cd18496">
    <property type="entry name" value="BACK_LGALS3BP"/>
    <property type="match status" value="1"/>
</dbReference>
<keyword evidence="6 8" id="KW-1015">Disulfide bond</keyword>
<accession>A0A3P8RY91</accession>
<evidence type="ECO:0000256" key="4">
    <source>
        <dbReference type="ARBA" id="ARBA00022729"/>
    </source>
</evidence>
<dbReference type="PANTHER" id="PTHR24410">
    <property type="entry name" value="HL07962P-RELATED"/>
    <property type="match status" value="1"/>
</dbReference>
<feature type="domain" description="SRCR" evidence="10">
    <location>
        <begin position="73"/>
        <end position="173"/>
    </location>
</feature>
<dbReference type="InterPro" id="IPR011333">
    <property type="entry name" value="SKP1/BTB/POZ_sf"/>
</dbReference>
<dbReference type="SMART" id="SM00225">
    <property type="entry name" value="BTB"/>
    <property type="match status" value="1"/>
</dbReference>
<dbReference type="FunFam" id="3.10.250.10:FF:000001">
    <property type="entry name" value="Lysyl oxidase 4 isoform X1"/>
    <property type="match status" value="1"/>
</dbReference>
<dbReference type="InterPro" id="IPR051481">
    <property type="entry name" value="BTB-POZ/Galectin-3-binding"/>
</dbReference>
<evidence type="ECO:0000259" key="10">
    <source>
        <dbReference type="PROSITE" id="PS50287"/>
    </source>
</evidence>
<dbReference type="SMART" id="SM00202">
    <property type="entry name" value="SR"/>
    <property type="match status" value="1"/>
</dbReference>
<proteinExistence type="predicted"/>
<reference evidence="11 12" key="1">
    <citation type="submission" date="2018-03" db="EMBL/GenBank/DDBJ databases">
        <title>Finding Nemo's genes: A chromosome-scale reference assembly of the genome of the orange clownfish Amphiprion percula.</title>
        <authorList>
            <person name="Lehmann R."/>
        </authorList>
    </citation>
    <scope>NUCLEOTIDE SEQUENCE</scope>
</reference>
<organism evidence="11 12">
    <name type="scientific">Amphiprion percula</name>
    <name type="common">Orange clownfish</name>
    <name type="synonym">Lutjanus percula</name>
    <dbReference type="NCBI Taxonomy" id="161767"/>
    <lineage>
        <taxon>Eukaryota</taxon>
        <taxon>Metazoa</taxon>
        <taxon>Chordata</taxon>
        <taxon>Craniata</taxon>
        <taxon>Vertebrata</taxon>
        <taxon>Euteleostomi</taxon>
        <taxon>Actinopterygii</taxon>
        <taxon>Neopterygii</taxon>
        <taxon>Teleostei</taxon>
        <taxon>Neoteleostei</taxon>
        <taxon>Acanthomorphata</taxon>
        <taxon>Ovalentaria</taxon>
        <taxon>Pomacentridae</taxon>
        <taxon>Amphiprion</taxon>
    </lineage>
</organism>
<dbReference type="InterPro" id="IPR036772">
    <property type="entry name" value="SRCR-like_dom_sf"/>
</dbReference>
<dbReference type="InterPro" id="IPR000210">
    <property type="entry name" value="BTB/POZ_dom"/>
</dbReference>
<evidence type="ECO:0008006" key="13">
    <source>
        <dbReference type="Google" id="ProtNLM"/>
    </source>
</evidence>
<dbReference type="Gene3D" id="1.25.40.420">
    <property type="match status" value="1"/>
</dbReference>
<evidence type="ECO:0000259" key="9">
    <source>
        <dbReference type="PROSITE" id="PS50097"/>
    </source>
</evidence>
<dbReference type="InterPro" id="IPR001190">
    <property type="entry name" value="SRCR"/>
</dbReference>
<evidence type="ECO:0000256" key="7">
    <source>
        <dbReference type="ARBA" id="ARBA00023180"/>
    </source>
</evidence>
<dbReference type="GO" id="GO:0007155">
    <property type="term" value="P:cell adhesion"/>
    <property type="evidence" value="ECO:0007669"/>
    <property type="project" value="UniProtKB-KW"/>
</dbReference>
<feature type="domain" description="BTB" evidence="9">
    <location>
        <begin position="208"/>
        <end position="284"/>
    </location>
</feature>
<feature type="disulfide bond" evidence="8">
    <location>
        <begin position="142"/>
        <end position="152"/>
    </location>
</feature>
<dbReference type="Gene3D" id="3.30.710.10">
    <property type="entry name" value="Potassium Channel Kv1.1, Chain A"/>
    <property type="match status" value="1"/>
</dbReference>
<dbReference type="PANTHER" id="PTHR24410:SF16">
    <property type="entry name" value="GALECTIN-3-BINDING PROTEIN"/>
    <property type="match status" value="1"/>
</dbReference>
<evidence type="ECO:0000256" key="5">
    <source>
        <dbReference type="ARBA" id="ARBA00022889"/>
    </source>
</evidence>
<evidence type="ECO:0000313" key="12">
    <source>
        <dbReference type="Proteomes" id="UP000265080"/>
    </source>
</evidence>
<keyword evidence="2" id="KW-0964">Secreted</keyword>
<dbReference type="Pfam" id="PF00530">
    <property type="entry name" value="SRCR"/>
    <property type="match status" value="1"/>
</dbReference>
<evidence type="ECO:0000256" key="2">
    <source>
        <dbReference type="ARBA" id="ARBA00022525"/>
    </source>
</evidence>
<feature type="disulfide bond" evidence="8">
    <location>
        <begin position="98"/>
        <end position="162"/>
    </location>
</feature>
<comment type="subcellular location">
    <subcellularLocation>
        <location evidence="1">Secreted</location>
        <location evidence="1">Extracellular space</location>
        <location evidence="1">Extracellular matrix</location>
    </subcellularLocation>
</comment>
<dbReference type="Pfam" id="PF07707">
    <property type="entry name" value="BACK"/>
    <property type="match status" value="1"/>
</dbReference>
<evidence type="ECO:0000256" key="6">
    <source>
        <dbReference type="ARBA" id="ARBA00023157"/>
    </source>
</evidence>
<dbReference type="PROSITE" id="PS50097">
    <property type="entry name" value="BTB"/>
    <property type="match status" value="1"/>
</dbReference>
<dbReference type="AlphaFoldDB" id="A0A3P8RY91"/>
<feature type="disulfide bond" evidence="8">
    <location>
        <begin position="111"/>
        <end position="172"/>
    </location>
</feature>
<dbReference type="STRING" id="161767.ENSAPEP00000005066"/>
<dbReference type="SUPFAM" id="SSF54695">
    <property type="entry name" value="POZ domain"/>
    <property type="match status" value="1"/>
</dbReference>
<dbReference type="OMA" id="LMLCGGR"/>
<dbReference type="Gene3D" id="3.10.250.10">
    <property type="entry name" value="SRCR-like domain"/>
    <property type="match status" value="1"/>
</dbReference>
<dbReference type="Ensembl" id="ENSAPET00000005200.1">
    <property type="protein sequence ID" value="ENSAPEP00000005066.1"/>
    <property type="gene ID" value="ENSAPEG00000003650.1"/>
</dbReference>
<dbReference type="SUPFAM" id="SSF56487">
    <property type="entry name" value="SRCR-like"/>
    <property type="match status" value="1"/>
</dbReference>
<keyword evidence="3" id="KW-0272">Extracellular matrix</keyword>
<keyword evidence="4" id="KW-0732">Signal</keyword>
<dbReference type="SMART" id="SM00875">
    <property type="entry name" value="BACK"/>
    <property type="match status" value="1"/>
</dbReference>
<reference evidence="11" key="2">
    <citation type="submission" date="2025-08" db="UniProtKB">
        <authorList>
            <consortium name="Ensembl"/>
        </authorList>
    </citation>
    <scope>IDENTIFICATION</scope>
</reference>
<reference evidence="11" key="3">
    <citation type="submission" date="2025-09" db="UniProtKB">
        <authorList>
            <consortium name="Ensembl"/>
        </authorList>
    </citation>
    <scope>IDENTIFICATION</scope>
</reference>
<protein>
    <recommendedName>
        <fullName evidence="13">SRCR domain-containing protein</fullName>
    </recommendedName>
</protein>